<gene>
    <name evidence="2" type="ordered locus">Dvul_1173</name>
</gene>
<organism evidence="2 3">
    <name type="scientific">Nitratidesulfovibrio vulgaris (strain DP4)</name>
    <name type="common">Desulfovibrio vulgaris</name>
    <dbReference type="NCBI Taxonomy" id="391774"/>
    <lineage>
        <taxon>Bacteria</taxon>
        <taxon>Pseudomonadati</taxon>
        <taxon>Thermodesulfobacteriota</taxon>
        <taxon>Desulfovibrionia</taxon>
        <taxon>Desulfovibrionales</taxon>
        <taxon>Desulfovibrionaceae</taxon>
        <taxon>Nitratidesulfovibrio</taxon>
    </lineage>
</organism>
<reference evidence="3" key="1">
    <citation type="journal article" date="2009" name="Environ. Microbiol.">
        <title>Contribution of mobile genetic elements to Desulfovibrio vulgaris genome plasticity.</title>
        <authorList>
            <person name="Walker C.B."/>
            <person name="Stolyar S."/>
            <person name="Chivian D."/>
            <person name="Pinel N."/>
            <person name="Gabster J.A."/>
            <person name="Dehal P.S."/>
            <person name="He Z."/>
            <person name="Yang Z.K."/>
            <person name="Yen H.C."/>
            <person name="Zhou J."/>
            <person name="Wall J.D."/>
            <person name="Hazen T.C."/>
            <person name="Arkin A.P."/>
            <person name="Stahl D.A."/>
        </authorList>
    </citation>
    <scope>NUCLEOTIDE SEQUENCE [LARGE SCALE GENOMIC DNA]</scope>
    <source>
        <strain evidence="3">DP4</strain>
    </source>
</reference>
<dbReference type="KEGG" id="dvl:Dvul_1173"/>
<evidence type="ECO:0000313" key="3">
    <source>
        <dbReference type="Proteomes" id="UP000009173"/>
    </source>
</evidence>
<dbReference type="Proteomes" id="UP000009173">
    <property type="component" value="Chromosome"/>
</dbReference>
<keyword evidence="1" id="KW-1133">Transmembrane helix</keyword>
<accession>A0A0H3A7N9</accession>
<evidence type="ECO:0000256" key="1">
    <source>
        <dbReference type="SAM" id="Phobius"/>
    </source>
</evidence>
<sequence precursor="true">MRRRTGAQLTPPEHHIWSDALLLSAGVALQVAAFRVPRGQRLAPALHIVGACCIALFALNDRDALSLVGQGILTACLLPLLYGKSA</sequence>
<name>A0A0H3A7N9_NITV4</name>
<evidence type="ECO:0000313" key="2">
    <source>
        <dbReference type="EMBL" id="ABM28193.1"/>
    </source>
</evidence>
<dbReference type="AlphaFoldDB" id="A0A0H3A7N9"/>
<protein>
    <submittedName>
        <fullName evidence="2">Uncharacterized protein</fullName>
    </submittedName>
</protein>
<keyword evidence="1" id="KW-0472">Membrane</keyword>
<dbReference type="EMBL" id="CP000527">
    <property type="protein sequence ID" value="ABM28193.1"/>
    <property type="molecule type" value="Genomic_DNA"/>
</dbReference>
<proteinExistence type="predicted"/>
<feature type="transmembrane region" description="Helical" evidence="1">
    <location>
        <begin position="41"/>
        <end position="59"/>
    </location>
</feature>
<keyword evidence="1" id="KW-0812">Transmembrane</keyword>
<dbReference type="HOGENOM" id="CLU_2492841_0_0_7"/>
<feature type="transmembrane region" description="Helical" evidence="1">
    <location>
        <begin position="65"/>
        <end position="83"/>
    </location>
</feature>